<evidence type="ECO:0000313" key="2">
    <source>
        <dbReference type="EMBL" id="TWX55632.1"/>
    </source>
</evidence>
<evidence type="ECO:0000313" key="3">
    <source>
        <dbReference type="EMBL" id="TWX64648.1"/>
    </source>
</evidence>
<gene>
    <name evidence="2" type="ORF">ESZ26_16140</name>
    <name evidence="3" type="ORF">ESZ27_14195</name>
</gene>
<dbReference type="Proteomes" id="UP000321525">
    <property type="component" value="Unassembled WGS sequence"/>
</dbReference>
<dbReference type="Proteomes" id="UP000321917">
    <property type="component" value="Unassembled WGS sequence"/>
</dbReference>
<dbReference type="OrthoDB" id="5296002at2"/>
<accession>A0A5C6Q7A8</accession>
<dbReference type="InterPro" id="IPR007813">
    <property type="entry name" value="PilN"/>
</dbReference>
<dbReference type="EMBL" id="VOLQ01000030">
    <property type="protein sequence ID" value="TWX64648.1"/>
    <property type="molecule type" value="Genomic_DNA"/>
</dbReference>
<evidence type="ECO:0008006" key="6">
    <source>
        <dbReference type="Google" id="ProtNLM"/>
    </source>
</evidence>
<proteinExistence type="predicted"/>
<name>A0A5C6Q7A8_9GAMM</name>
<dbReference type="AlphaFoldDB" id="A0A5C6Q7A8"/>
<protein>
    <recommendedName>
        <fullName evidence="6">PilN domain-containing protein</fullName>
    </recommendedName>
</protein>
<evidence type="ECO:0000313" key="5">
    <source>
        <dbReference type="Proteomes" id="UP000321917"/>
    </source>
</evidence>
<dbReference type="RefSeq" id="WP_146800487.1">
    <property type="nucleotide sequence ID" value="NZ_VOLP01000026.1"/>
</dbReference>
<dbReference type="Pfam" id="PF05137">
    <property type="entry name" value="PilN"/>
    <property type="match status" value="1"/>
</dbReference>
<keyword evidence="1" id="KW-0472">Membrane</keyword>
<evidence type="ECO:0000313" key="4">
    <source>
        <dbReference type="Proteomes" id="UP000321525"/>
    </source>
</evidence>
<comment type="caution">
    <text evidence="3">The sequence shown here is derived from an EMBL/GenBank/DDBJ whole genome shotgun (WGS) entry which is preliminary data.</text>
</comment>
<keyword evidence="4" id="KW-1185">Reference proteome</keyword>
<feature type="transmembrane region" description="Helical" evidence="1">
    <location>
        <begin position="21"/>
        <end position="42"/>
    </location>
</feature>
<keyword evidence="1" id="KW-1133">Transmembrane helix</keyword>
<evidence type="ECO:0000256" key="1">
    <source>
        <dbReference type="SAM" id="Phobius"/>
    </source>
</evidence>
<reference evidence="3 5" key="1">
    <citation type="submission" date="2019-07" db="EMBL/GenBank/DDBJ databases">
        <title>Genomes of sea-ice associated Colwellia species.</title>
        <authorList>
            <person name="Bowman J.P."/>
        </authorList>
    </citation>
    <scope>NUCLEOTIDE SEQUENCE [LARGE SCALE GENOMIC DNA]</scope>
    <source>
        <strain evidence="2 4">ACAM 607</strain>
        <strain evidence="3 5">IC036</strain>
    </source>
</reference>
<sequence length="201" mass="22480">MAKNSINLLQLDLLPKQALVTLPRVVMLWSVVLVFMLSWTFVNHYKVTELTAQHVALAKIKVNQDNLLAQLENKFKANRADSAVIEELAMLKVFLKNKNALLSELTDRTHTSVAGFASSMTELSMMHHKDISLQHVNITYQDLTFSGVARTPEAVPAWLAKFEASKFLSGKSFINFSLNENEQKLTEFLVSSKSKVGGADE</sequence>
<dbReference type="EMBL" id="VOLR01000027">
    <property type="protein sequence ID" value="TWX55632.1"/>
    <property type="molecule type" value="Genomic_DNA"/>
</dbReference>
<organism evidence="3 5">
    <name type="scientific">Colwellia hornerae</name>
    <dbReference type="NCBI Taxonomy" id="89402"/>
    <lineage>
        <taxon>Bacteria</taxon>
        <taxon>Pseudomonadati</taxon>
        <taxon>Pseudomonadota</taxon>
        <taxon>Gammaproteobacteria</taxon>
        <taxon>Alteromonadales</taxon>
        <taxon>Colwelliaceae</taxon>
        <taxon>Colwellia</taxon>
    </lineage>
</organism>
<keyword evidence="1" id="KW-0812">Transmembrane</keyword>